<proteinExistence type="predicted"/>
<keyword evidence="2" id="KW-1185">Reference proteome</keyword>
<dbReference type="SUPFAM" id="SSF159709">
    <property type="entry name" value="PhnH-like"/>
    <property type="match status" value="1"/>
</dbReference>
<dbReference type="Pfam" id="PF05845">
    <property type="entry name" value="PhnH"/>
    <property type="match status" value="1"/>
</dbReference>
<evidence type="ECO:0008006" key="3">
    <source>
        <dbReference type="Google" id="ProtNLM"/>
    </source>
</evidence>
<accession>A0A179SSR8</accession>
<dbReference type="InterPro" id="IPR038058">
    <property type="entry name" value="PhnH-like_sp"/>
</dbReference>
<protein>
    <recommendedName>
        <fullName evidence="3">Phosphonate C-P lyase system protein PhnH</fullName>
    </recommendedName>
</protein>
<evidence type="ECO:0000313" key="2">
    <source>
        <dbReference type="Proteomes" id="UP000078534"/>
    </source>
</evidence>
<dbReference type="EMBL" id="LWSG01000034">
    <property type="protein sequence ID" value="OAS84070.1"/>
    <property type="molecule type" value="Genomic_DNA"/>
</dbReference>
<dbReference type="Proteomes" id="UP000078534">
    <property type="component" value="Unassembled WGS sequence"/>
</dbReference>
<dbReference type="STRING" id="152268.A6K24_08175"/>
<dbReference type="PIRSF" id="PIRSF020680">
    <property type="entry name" value="PhnH"/>
    <property type="match status" value="1"/>
</dbReference>
<comment type="caution">
    <text evidence="1">The sequence shown here is derived from an EMBL/GenBank/DDBJ whole genome shotgun (WGS) entry which is preliminary data.</text>
</comment>
<dbReference type="GO" id="GO:0019634">
    <property type="term" value="P:organic phosphonate metabolic process"/>
    <property type="evidence" value="ECO:0007669"/>
    <property type="project" value="InterPro"/>
</dbReference>
<reference evidence="2" key="1">
    <citation type="submission" date="2016-04" db="EMBL/GenBank/DDBJ databases">
        <authorList>
            <person name="Lyu Z."/>
            <person name="Lyu W."/>
        </authorList>
    </citation>
    <scope>NUCLEOTIDE SEQUENCE [LARGE SCALE GENOMIC DNA]</scope>
    <source>
        <strain evidence="2">C44</strain>
    </source>
</reference>
<dbReference type="Gene3D" id="3.40.50.11310">
    <property type="entry name" value="Bacterial phosphonate metabolism protein PhnH"/>
    <property type="match status" value="1"/>
</dbReference>
<dbReference type="AlphaFoldDB" id="A0A179SSR8"/>
<dbReference type="RefSeq" id="WP_066337132.1">
    <property type="nucleotide sequence ID" value="NZ_LWSG01000034.1"/>
</dbReference>
<dbReference type="InterPro" id="IPR008772">
    <property type="entry name" value="Phosphonate_metab_PhnH"/>
</dbReference>
<dbReference type="NCBIfam" id="TIGR03292">
    <property type="entry name" value="PhnH_redo"/>
    <property type="match status" value="1"/>
</dbReference>
<sequence length="210" mass="23328">MQKVNLTRFDMVHGTQRIFRKLLDCMAKPGEIESISEEIAPIEAMEGFPCSLQGIAFTLIDREVQFHVLANHSETIKRALEWKTYSKFSSILSADYIFISHPENVKNIAGFMQQIKKGTLSDPHDSATVVLCVEGISNTNIHSSSLKLTMSGPGIASNKTVYIRGLSAKWIEERNIATGEFPLGIDLILTTNEGDIMAVPRTTLLESEEL</sequence>
<organism evidence="1 2">
    <name type="scientific">Metabacillus litoralis</name>
    <dbReference type="NCBI Taxonomy" id="152268"/>
    <lineage>
        <taxon>Bacteria</taxon>
        <taxon>Bacillati</taxon>
        <taxon>Bacillota</taxon>
        <taxon>Bacilli</taxon>
        <taxon>Bacillales</taxon>
        <taxon>Bacillaceae</taxon>
        <taxon>Metabacillus</taxon>
    </lineage>
</organism>
<dbReference type="OrthoDB" id="154477at2"/>
<name>A0A179SSR8_9BACI</name>
<evidence type="ECO:0000313" key="1">
    <source>
        <dbReference type="EMBL" id="OAS84070.1"/>
    </source>
</evidence>
<gene>
    <name evidence="1" type="ORF">A6K24_08175</name>
</gene>